<reference evidence="4 5" key="1">
    <citation type="journal article" date="2012" name="J. Bacteriol.">
        <title>Genome Sequence of the Filamentous Bacterium Fibrisoma limi BUZ 3T.</title>
        <authorList>
            <person name="Filippini M."/>
            <person name="Qi W."/>
            <person name="Jaenicke S."/>
            <person name="Goesmann A."/>
            <person name="Smits T.H."/>
            <person name="Bagheri H.C."/>
        </authorList>
    </citation>
    <scope>NUCLEOTIDE SEQUENCE [LARGE SCALE GENOMIC DNA]</scope>
    <source>
        <strain evidence="5">BUZ 3T</strain>
    </source>
</reference>
<dbReference type="eggNOG" id="COG0457">
    <property type="taxonomic scope" value="Bacteria"/>
</dbReference>
<evidence type="ECO:0000256" key="1">
    <source>
        <dbReference type="ARBA" id="ARBA00022737"/>
    </source>
</evidence>
<dbReference type="InterPro" id="IPR011990">
    <property type="entry name" value="TPR-like_helical_dom_sf"/>
</dbReference>
<protein>
    <submittedName>
        <fullName evidence="4">TPR repeat protein</fullName>
    </submittedName>
</protein>
<dbReference type="SUPFAM" id="SSF48452">
    <property type="entry name" value="TPR-like"/>
    <property type="match status" value="1"/>
</dbReference>
<dbReference type="Pfam" id="PF14559">
    <property type="entry name" value="TPR_19"/>
    <property type="match status" value="2"/>
</dbReference>
<feature type="signal peptide" evidence="3">
    <location>
        <begin position="1"/>
        <end position="18"/>
    </location>
</feature>
<dbReference type="Pfam" id="PF13432">
    <property type="entry name" value="TPR_16"/>
    <property type="match status" value="1"/>
</dbReference>
<proteinExistence type="predicted"/>
<evidence type="ECO:0000256" key="2">
    <source>
        <dbReference type="ARBA" id="ARBA00022803"/>
    </source>
</evidence>
<dbReference type="SMART" id="SM00028">
    <property type="entry name" value="TPR"/>
    <property type="match status" value="3"/>
</dbReference>
<dbReference type="Gene3D" id="1.25.40.10">
    <property type="entry name" value="Tetratricopeptide repeat domain"/>
    <property type="match status" value="2"/>
</dbReference>
<keyword evidence="1" id="KW-0677">Repeat</keyword>
<dbReference type="PANTHER" id="PTHR44943:SF8">
    <property type="entry name" value="TPR REPEAT-CONTAINING PROTEIN MJ0263"/>
    <property type="match status" value="1"/>
</dbReference>
<dbReference type="AlphaFoldDB" id="I2GML6"/>
<dbReference type="STRING" id="1185876.BN8_04383"/>
<comment type="caution">
    <text evidence="4">The sequence shown here is derived from an EMBL/GenBank/DDBJ whole genome shotgun (WGS) entry which is preliminary data.</text>
</comment>
<keyword evidence="2" id="KW-0802">TPR repeat</keyword>
<dbReference type="OrthoDB" id="919555at2"/>
<keyword evidence="5" id="KW-1185">Reference proteome</keyword>
<sequence>MKNLLLVFTLLLSQLTWAQSELKPGFDLLEAGKFAEGASFFKTYLTTKDSTNRTALLCYGRGIGLSGNVAEAQQVFQKLQQRYADDFEIGLNWAESLMWAKQYAEAKTYYEKLLTQQPTNFAATLGYANALSSLHSYRQALTYVERANLLQAGNASARISRKYIKLGLADQLSKNQQYGEAAQLLETILQDFANDKDALFAKAQILVTQERYADAQRVYQTLVEKPENQPNAYLGLSYLSFLQKKKQQALTYANQAIAAANAYPETQLKAQLGRVSALGWNEKFRQAFALLDSLDSRYPNNVDVTVSRATLSVWNKQYAKGAELYQQALQLKPSSFDGNLGYADARHAEGNDAEAYRYVRKTLEFYPNQLDATRFMQRLDLAHKPTVTTQAFVSRDNGNNVSTNYSLNAAFDLNTNFRVNVGYRERYVGTVSEGRNANVKTMTAGFRTRLAPFWTVSGNAGLIRLQKDSTVSHLNVNITNEFKIGRYQMADIRYNRDAQNFTAGLVGYNITYHNLIGTYNLATPFKLGFYSQYIHTLYSDDNQQKSLFASLYYDLKYAPVIKAGVNVQLMSFAQQRPEVYFSPSQFMSVESFFHIENLTMPKQKLLYQVALAGGVQRIEQEAWQPTYRLSFQSGYRPAKNIEIMAYVLKSNIATSSVTGYSYSEAGLKGRWVIVK</sequence>
<evidence type="ECO:0000313" key="5">
    <source>
        <dbReference type="Proteomes" id="UP000009309"/>
    </source>
</evidence>
<evidence type="ECO:0000256" key="3">
    <source>
        <dbReference type="SAM" id="SignalP"/>
    </source>
</evidence>
<dbReference type="Proteomes" id="UP000009309">
    <property type="component" value="Unassembled WGS sequence"/>
</dbReference>
<name>I2GML6_9BACT</name>
<dbReference type="RefSeq" id="WP_009283714.1">
    <property type="nucleotide sequence ID" value="NZ_CAIT01000009.1"/>
</dbReference>
<dbReference type="PANTHER" id="PTHR44943">
    <property type="entry name" value="CELLULOSE SYNTHASE OPERON PROTEIN C"/>
    <property type="match status" value="1"/>
</dbReference>
<gene>
    <name evidence="4" type="ORF">BN8_04383</name>
</gene>
<dbReference type="InterPro" id="IPR051685">
    <property type="entry name" value="Ycf3/AcsC/BcsC/TPR_MFPF"/>
</dbReference>
<dbReference type="InterPro" id="IPR019734">
    <property type="entry name" value="TPR_rpt"/>
</dbReference>
<accession>I2GML6</accession>
<feature type="chain" id="PRO_5003659084" evidence="3">
    <location>
        <begin position="19"/>
        <end position="675"/>
    </location>
</feature>
<dbReference type="EMBL" id="CAIT01000009">
    <property type="protein sequence ID" value="CCH55144.1"/>
    <property type="molecule type" value="Genomic_DNA"/>
</dbReference>
<organism evidence="4 5">
    <name type="scientific">Fibrisoma limi BUZ 3</name>
    <dbReference type="NCBI Taxonomy" id="1185876"/>
    <lineage>
        <taxon>Bacteria</taxon>
        <taxon>Pseudomonadati</taxon>
        <taxon>Bacteroidota</taxon>
        <taxon>Cytophagia</taxon>
        <taxon>Cytophagales</taxon>
        <taxon>Spirosomataceae</taxon>
        <taxon>Fibrisoma</taxon>
    </lineage>
</organism>
<evidence type="ECO:0000313" key="4">
    <source>
        <dbReference type="EMBL" id="CCH55144.1"/>
    </source>
</evidence>
<keyword evidence="3" id="KW-0732">Signal</keyword>